<keyword evidence="4 6" id="KW-0238">DNA-binding</keyword>
<keyword evidence="10" id="KW-1185">Reference proteome</keyword>
<dbReference type="RefSeq" id="WP_146478721.1">
    <property type="nucleotide sequence ID" value="NZ_CP042266.1"/>
</dbReference>
<evidence type="ECO:0000313" key="9">
    <source>
        <dbReference type="EMBL" id="QDY75409.1"/>
    </source>
</evidence>
<dbReference type="KEGG" id="sqz:FQU76_01570"/>
<dbReference type="Proteomes" id="UP000320580">
    <property type="component" value="Chromosome"/>
</dbReference>
<dbReference type="InterPro" id="IPR016032">
    <property type="entry name" value="Sig_transdc_resp-reg_C-effctor"/>
</dbReference>
<feature type="DNA-binding region" description="OmpR/PhoB-type" evidence="6">
    <location>
        <begin position="14"/>
        <end position="116"/>
    </location>
</feature>
<dbReference type="Pfam" id="PF13191">
    <property type="entry name" value="AAA_16"/>
    <property type="match status" value="1"/>
</dbReference>
<feature type="region of interest" description="Disordered" evidence="7">
    <location>
        <begin position="480"/>
        <end position="516"/>
    </location>
</feature>
<evidence type="ECO:0000256" key="2">
    <source>
        <dbReference type="ARBA" id="ARBA00023012"/>
    </source>
</evidence>
<dbReference type="InterPro" id="IPR001867">
    <property type="entry name" value="OmpR/PhoB-type_DNA-bd"/>
</dbReference>
<dbReference type="SMART" id="SM01043">
    <property type="entry name" value="BTAD"/>
    <property type="match status" value="1"/>
</dbReference>
<evidence type="ECO:0000256" key="7">
    <source>
        <dbReference type="SAM" id="MobiDB-lite"/>
    </source>
</evidence>
<name>A0A5B8IE48_9ACTN</name>
<dbReference type="EMBL" id="CP042266">
    <property type="protein sequence ID" value="QDY75409.1"/>
    <property type="molecule type" value="Genomic_DNA"/>
</dbReference>
<dbReference type="SUPFAM" id="SSF52540">
    <property type="entry name" value="P-loop containing nucleoside triphosphate hydrolases"/>
    <property type="match status" value="1"/>
</dbReference>
<feature type="compositionally biased region" description="Pro residues" evidence="7">
    <location>
        <begin position="487"/>
        <end position="512"/>
    </location>
</feature>
<dbReference type="Gene3D" id="3.30.70.1230">
    <property type="entry name" value="Nucleotide cyclase"/>
    <property type="match status" value="1"/>
</dbReference>
<dbReference type="GO" id="GO:0006355">
    <property type="term" value="P:regulation of DNA-templated transcription"/>
    <property type="evidence" value="ECO:0007669"/>
    <property type="project" value="InterPro"/>
</dbReference>
<evidence type="ECO:0000256" key="4">
    <source>
        <dbReference type="ARBA" id="ARBA00023125"/>
    </source>
</evidence>
<dbReference type="PANTHER" id="PTHR35807">
    <property type="entry name" value="TRANSCRIPTIONAL REGULATOR REDD-RELATED"/>
    <property type="match status" value="1"/>
</dbReference>
<keyword evidence="5" id="KW-0804">Transcription</keyword>
<dbReference type="InterPro" id="IPR041664">
    <property type="entry name" value="AAA_16"/>
</dbReference>
<organism evidence="9 10">
    <name type="scientific">Streptomyces qinzhouensis</name>
    <dbReference type="NCBI Taxonomy" id="2599401"/>
    <lineage>
        <taxon>Bacteria</taxon>
        <taxon>Bacillati</taxon>
        <taxon>Actinomycetota</taxon>
        <taxon>Actinomycetes</taxon>
        <taxon>Kitasatosporales</taxon>
        <taxon>Streptomycetaceae</taxon>
        <taxon>Streptomyces</taxon>
    </lineage>
</organism>
<dbReference type="SUPFAM" id="SSF48452">
    <property type="entry name" value="TPR-like"/>
    <property type="match status" value="1"/>
</dbReference>
<accession>A0A5B8IE48</accession>
<dbReference type="CDD" id="cd15831">
    <property type="entry name" value="BTAD"/>
    <property type="match status" value="1"/>
</dbReference>
<evidence type="ECO:0000256" key="3">
    <source>
        <dbReference type="ARBA" id="ARBA00023015"/>
    </source>
</evidence>
<dbReference type="InterPro" id="IPR036388">
    <property type="entry name" value="WH-like_DNA-bd_sf"/>
</dbReference>
<dbReference type="SUPFAM" id="SSF55073">
    <property type="entry name" value="Nucleotide cyclase"/>
    <property type="match status" value="1"/>
</dbReference>
<feature type="domain" description="OmpR/PhoB-type" evidence="8">
    <location>
        <begin position="14"/>
        <end position="116"/>
    </location>
</feature>
<gene>
    <name evidence="9" type="ORF">FQU76_01570</name>
</gene>
<comment type="similarity">
    <text evidence="1">Belongs to the AfsR/DnrI/RedD regulatory family.</text>
</comment>
<dbReference type="InterPro" id="IPR027417">
    <property type="entry name" value="P-loop_NTPase"/>
</dbReference>
<keyword evidence="2" id="KW-0902">Two-component regulatory system</keyword>
<keyword evidence="3" id="KW-0805">Transcription regulation</keyword>
<dbReference type="Gene3D" id="1.25.40.10">
    <property type="entry name" value="Tetratricopeptide repeat domain"/>
    <property type="match status" value="1"/>
</dbReference>
<reference evidence="9 10" key="1">
    <citation type="submission" date="2019-07" db="EMBL/GenBank/DDBJ databases">
        <authorList>
            <person name="Zhu P."/>
        </authorList>
    </citation>
    <scope>NUCLEOTIDE SEQUENCE [LARGE SCALE GENOMIC DNA]</scope>
    <source>
        <strain evidence="9 10">SSL-25</strain>
    </source>
</reference>
<dbReference type="OrthoDB" id="4336084at2"/>
<dbReference type="GO" id="GO:0003677">
    <property type="term" value="F:DNA binding"/>
    <property type="evidence" value="ECO:0007669"/>
    <property type="project" value="UniProtKB-UniRule"/>
</dbReference>
<dbReference type="InterPro" id="IPR029787">
    <property type="entry name" value="Nucleotide_cyclase"/>
</dbReference>
<dbReference type="PANTHER" id="PTHR35807:SF1">
    <property type="entry name" value="TRANSCRIPTIONAL REGULATOR REDD"/>
    <property type="match status" value="1"/>
</dbReference>
<proteinExistence type="inferred from homology"/>
<dbReference type="InterPro" id="IPR011990">
    <property type="entry name" value="TPR-like_helical_dom_sf"/>
</dbReference>
<sequence length="981" mass="104480">MNTRTVVDGTDTTARTDTSAEVRLNLLGPLEVTRGHDVLPLGGPRRRAVLGCLLLRCNEVVPAGGLITALWGSTAPPSARKGVQNVVWHLRTALSAGAESTGPRLLTRPPGYLLRAEPDHVDLLRFQELAARGRALCADGLLPAASRVWREALALWRGPALSDLVETGVSWPELRALEEARLDVFEDYFDAELRLGHHHHILPRIRRVARDVRHRERLPAQLMTALYRCGRQGEALAVYRDFATALVAELGLEPGRELTELHRAVLAHDPGLLRPSHETSALVGAVRRRTGSPAVPAVSALPAGQDGPVHPAHVRSEVTAVLLRAVIRPPSAGADARGESGLAEVCRSARTEAERFGGGVAARLGALWLLVFTDTGTHDRDHARRAVSAALAVRHHFASDRWGASEVGVRAAVATGEVLIHYPGQAGAPLSIAGVAVDDAQNVLYDVDDGEVWVTEETFRRTAEHLEYRPVEHRAGAWAAHGAHPPGLRPTPTPAPTPLPGGPSGQPGPQPGSQPELPAELLAAAADDSAPRVLLVTGDAGMGKSRLLEEFERAVTASDRTSVVVRAPVAAVDDSTLRLLGTGLRDCCGITADDSGETAVRRLVEAIQRSGADDPDRYLARLAPLLDGTSADGDRGGRRVSQELLLAWWRLVTAAPVPHRRAVVLVDDLDLAGDELLDLIEGCAPGPGSSLVVAAARPALLDRRPGWSTAAGRPALTLRPWDTATVARHVAERAGQHPLGGRFARLLTEVTGGNPRMVAAYTGLLTVDGMRSACHDGGVVVPDEVRRRVRAELAALPGLLRHVAETVGVVGEAAWPAAVAEACGLAETEAVALLGELVRRRVLECGGGDGPGRRYGFRTVLERHVARSGWSAGDRLGAHRTVTEWLRRLDGDPGVSRHLRREALRLEAATGRGVDDLARRALAGQGTQEPPFVLGAGGRTAEYLALAETPSNRLVELDRVVRAWGSTAADHRTGGERRPGN</sequence>
<evidence type="ECO:0000256" key="1">
    <source>
        <dbReference type="ARBA" id="ARBA00005820"/>
    </source>
</evidence>
<evidence type="ECO:0000313" key="10">
    <source>
        <dbReference type="Proteomes" id="UP000320580"/>
    </source>
</evidence>
<dbReference type="InterPro" id="IPR005158">
    <property type="entry name" value="BTAD"/>
</dbReference>
<dbReference type="AlphaFoldDB" id="A0A5B8IE48"/>
<dbReference type="GO" id="GO:0000160">
    <property type="term" value="P:phosphorelay signal transduction system"/>
    <property type="evidence" value="ECO:0007669"/>
    <property type="project" value="UniProtKB-KW"/>
</dbReference>
<dbReference type="Pfam" id="PF03704">
    <property type="entry name" value="BTAD"/>
    <property type="match status" value="1"/>
</dbReference>
<evidence type="ECO:0000256" key="5">
    <source>
        <dbReference type="ARBA" id="ARBA00023163"/>
    </source>
</evidence>
<dbReference type="InterPro" id="IPR051677">
    <property type="entry name" value="AfsR-DnrI-RedD_regulator"/>
</dbReference>
<dbReference type="Gene3D" id="1.10.10.10">
    <property type="entry name" value="Winged helix-like DNA-binding domain superfamily/Winged helix DNA-binding domain"/>
    <property type="match status" value="1"/>
</dbReference>
<dbReference type="SUPFAM" id="SSF46894">
    <property type="entry name" value="C-terminal effector domain of the bipartite response regulators"/>
    <property type="match status" value="1"/>
</dbReference>
<dbReference type="PROSITE" id="PS51755">
    <property type="entry name" value="OMPR_PHOB"/>
    <property type="match status" value="1"/>
</dbReference>
<evidence type="ECO:0000256" key="6">
    <source>
        <dbReference type="PROSITE-ProRule" id="PRU01091"/>
    </source>
</evidence>
<protein>
    <submittedName>
        <fullName evidence="9">AAA family ATPase</fullName>
    </submittedName>
</protein>
<evidence type="ECO:0000259" key="8">
    <source>
        <dbReference type="PROSITE" id="PS51755"/>
    </source>
</evidence>